<dbReference type="AlphaFoldDB" id="A0AAV0BCI0"/>
<reference evidence="1" key="1">
    <citation type="submission" date="2022-06" db="EMBL/GenBank/DDBJ databases">
        <authorList>
            <consortium name="SYNGENTA / RWTH Aachen University"/>
        </authorList>
    </citation>
    <scope>NUCLEOTIDE SEQUENCE</scope>
</reference>
<sequence>MTKKYFYIFLLSFVLNPDTRKASFLLRSSTKKEMDKLALEALAVHDTIADPQLSSFNDLISISKVEKPESIDIYENYKPAVGNNFASNKCSGPIVTTKDHERIAYSTLTASLANSALEIVQYKLRALNKPNERLSYFLKEWHLENINRLDETPFHIKERNFIFDFSSTLKSLDKAENWSRKPYFIKFESCDRLERKFFSYRELALRSLSCLLIASPDIDDVGKKIVKEVLKDQEVLEIIKLQFSTILMNSEFDKDIYLNFKDFLMHNNWSKGFANIFDVIYPELSEMDQHYVFNSSLKQYVKFYNYFTSHQRKSATEFRDIYQVLNFFEEPQTLNKLSNLNRLSNSNDDLSGSVARTLIGIVSVPGHLDRPNNYAGIWSFAYYIVESLVTDPNSLFLKIYQDIIQKDSLIEKIEFLKKCIYVKKRANEFFPSRLIIRPREKSQVWKQLGDDSIASWFNQYFIKLNQLEKDLKKQFNQCQEHLKSNENFEYHTELYKRNSKEPISSKLGGLLSTEIIKHFLTEHVVKPKLETEKYKPIMQIAYKLNRLYLKEEKKNKKKQATKKSFIFFH</sequence>
<organism evidence="1 2">
    <name type="scientific">Phakopsora pachyrhizi</name>
    <name type="common">Asian soybean rust disease fungus</name>
    <dbReference type="NCBI Taxonomy" id="170000"/>
    <lineage>
        <taxon>Eukaryota</taxon>
        <taxon>Fungi</taxon>
        <taxon>Dikarya</taxon>
        <taxon>Basidiomycota</taxon>
        <taxon>Pucciniomycotina</taxon>
        <taxon>Pucciniomycetes</taxon>
        <taxon>Pucciniales</taxon>
        <taxon>Phakopsoraceae</taxon>
        <taxon>Phakopsora</taxon>
    </lineage>
</organism>
<comment type="caution">
    <text evidence="1">The sequence shown here is derived from an EMBL/GenBank/DDBJ whole genome shotgun (WGS) entry which is preliminary data.</text>
</comment>
<evidence type="ECO:0000313" key="2">
    <source>
        <dbReference type="Proteomes" id="UP001153365"/>
    </source>
</evidence>
<evidence type="ECO:0000313" key="1">
    <source>
        <dbReference type="EMBL" id="CAH7685039.1"/>
    </source>
</evidence>
<keyword evidence="2" id="KW-1185">Reference proteome</keyword>
<protein>
    <submittedName>
        <fullName evidence="1">Expressed protein</fullName>
    </submittedName>
</protein>
<dbReference type="Proteomes" id="UP001153365">
    <property type="component" value="Unassembled WGS sequence"/>
</dbReference>
<gene>
    <name evidence="1" type="ORF">PPACK8108_LOCUS19509</name>
</gene>
<accession>A0AAV0BCI0</accession>
<proteinExistence type="predicted"/>
<dbReference type="EMBL" id="CALTRL010005704">
    <property type="protein sequence ID" value="CAH7685039.1"/>
    <property type="molecule type" value="Genomic_DNA"/>
</dbReference>
<name>A0AAV0BCI0_PHAPC</name>